<dbReference type="EMBL" id="LDTZ01000015">
    <property type="protein sequence ID" value="KNA92119.1"/>
    <property type="molecule type" value="Genomic_DNA"/>
</dbReference>
<dbReference type="RefSeq" id="WP_049698451.1">
    <property type="nucleotide sequence ID" value="NZ_JAQDQF010000009.1"/>
</dbReference>
<evidence type="ECO:0000313" key="5">
    <source>
        <dbReference type="EMBL" id="KNA92119.1"/>
    </source>
</evidence>
<dbReference type="Pfam" id="PF00440">
    <property type="entry name" value="TetR_N"/>
    <property type="match status" value="1"/>
</dbReference>
<feature type="domain" description="HTH tetR-type" evidence="4">
    <location>
        <begin position="26"/>
        <end position="86"/>
    </location>
</feature>
<organism evidence="5 6">
    <name type="scientific">Gordonia jacobaea</name>
    <dbReference type="NCBI Taxonomy" id="122202"/>
    <lineage>
        <taxon>Bacteria</taxon>
        <taxon>Bacillati</taxon>
        <taxon>Actinomycetota</taxon>
        <taxon>Actinomycetes</taxon>
        <taxon>Mycobacteriales</taxon>
        <taxon>Gordoniaceae</taxon>
        <taxon>Gordonia</taxon>
    </lineage>
</organism>
<keyword evidence="6" id="KW-1185">Reference proteome</keyword>
<evidence type="ECO:0000259" key="4">
    <source>
        <dbReference type="PROSITE" id="PS50977"/>
    </source>
</evidence>
<reference evidence="5 6" key="1">
    <citation type="submission" date="2015-05" db="EMBL/GenBank/DDBJ databases">
        <title>Draft genome sequence of the bacterium Gordonia jacobaea a new member of the Gordonia genus.</title>
        <authorList>
            <person name="Jimenez-Galisteo G."/>
            <person name="Dominguez A."/>
            <person name="Munoz E."/>
            <person name="Vinas M."/>
        </authorList>
    </citation>
    <scope>NUCLEOTIDE SEQUENCE [LARGE SCALE GENOMIC DNA]</scope>
    <source>
        <strain evidence="6">mv1</strain>
    </source>
</reference>
<feature type="DNA-binding region" description="H-T-H motif" evidence="2">
    <location>
        <begin position="49"/>
        <end position="68"/>
    </location>
</feature>
<dbReference type="PANTHER" id="PTHR30055:SF209">
    <property type="entry name" value="POSSIBLE TRANSCRIPTIONAL REGULATORY PROTEIN (PROBABLY TETR-FAMILY)"/>
    <property type="match status" value="1"/>
</dbReference>
<dbReference type="Gene3D" id="1.10.357.10">
    <property type="entry name" value="Tetracycline Repressor, domain 2"/>
    <property type="match status" value="1"/>
</dbReference>
<gene>
    <name evidence="5" type="ORF">ABW18_08175</name>
</gene>
<dbReference type="PROSITE" id="PS50977">
    <property type="entry name" value="HTH_TETR_2"/>
    <property type="match status" value="1"/>
</dbReference>
<dbReference type="PANTHER" id="PTHR30055">
    <property type="entry name" value="HTH-TYPE TRANSCRIPTIONAL REGULATOR RUTR"/>
    <property type="match status" value="1"/>
</dbReference>
<dbReference type="PRINTS" id="PR00455">
    <property type="entry name" value="HTHTETR"/>
</dbReference>
<keyword evidence="1 2" id="KW-0238">DNA-binding</keyword>
<evidence type="ECO:0000256" key="3">
    <source>
        <dbReference type="SAM" id="MobiDB-lite"/>
    </source>
</evidence>
<dbReference type="InterPro" id="IPR009057">
    <property type="entry name" value="Homeodomain-like_sf"/>
</dbReference>
<comment type="caution">
    <text evidence="5">The sequence shown here is derived from an EMBL/GenBank/DDBJ whole genome shotgun (WGS) entry which is preliminary data.</text>
</comment>
<dbReference type="Proteomes" id="UP000037247">
    <property type="component" value="Unassembled WGS sequence"/>
</dbReference>
<name>A0ABR5IEF6_9ACTN</name>
<evidence type="ECO:0000256" key="2">
    <source>
        <dbReference type="PROSITE-ProRule" id="PRU00335"/>
    </source>
</evidence>
<proteinExistence type="predicted"/>
<dbReference type="InterPro" id="IPR001647">
    <property type="entry name" value="HTH_TetR"/>
</dbReference>
<sequence>MRKEVEGGPRSLQLTQPDSVERADAARNRRLLLAAAKNLIDNHGAAAVTMDAVAREAGVGKGTVFRRFGSRTGLMFALLDHSESELQQSYLSGPAPLGPGAAPLERLLAYGAARLKMNAAHLDILLEADLPGTEFWSHPVSQASSMHVQILLRQLGFPDPVEVTAIALLTPLGATAVKHLTEVVGLDLETIITQWQTMVTSMVGGLPVR</sequence>
<evidence type="ECO:0000256" key="1">
    <source>
        <dbReference type="ARBA" id="ARBA00023125"/>
    </source>
</evidence>
<protein>
    <submittedName>
        <fullName evidence="5">TetR family transcriptional regulator</fullName>
    </submittedName>
</protein>
<evidence type="ECO:0000313" key="6">
    <source>
        <dbReference type="Proteomes" id="UP000037247"/>
    </source>
</evidence>
<accession>A0ABR5IEF6</accession>
<dbReference type="InterPro" id="IPR050109">
    <property type="entry name" value="HTH-type_TetR-like_transc_reg"/>
</dbReference>
<dbReference type="SUPFAM" id="SSF46689">
    <property type="entry name" value="Homeodomain-like"/>
    <property type="match status" value="1"/>
</dbReference>
<feature type="region of interest" description="Disordered" evidence="3">
    <location>
        <begin position="1"/>
        <end position="20"/>
    </location>
</feature>